<evidence type="ECO:0000313" key="3">
    <source>
        <dbReference type="Proteomes" id="UP000176101"/>
    </source>
</evidence>
<sequence length="499" mass="53490">MSGDVRPTMPPVRLNSEAELAKDALAAPLFARAARLARWAGSGIRVGAGGELLDSQLKEATGHLDLTEDEQGPAQVAEAWNLAVDVGLVDITEDEDAEPTLESDDPVGTATQGAELDRWTGGGDPAEVLDIWQGGLESVLADAATPSIEDLVGGLEGALGEDGKIDPNAIDLSSVDWDPDDEGDFLDSALGNLYLLSATDLSVAEGGMVPLPVLAASMIVPDDMEEPTDEVLEEVSEAMMRLDDQFRIITPTGLLEYQPVDEALTQESEGELPEEPEDEDVSRYGMVRLTPLGLYGVRERLRDAGIDAPAVGDLAERDAHSLLGAAITFPEDSARAEFERWLAVRNIPEAAGELLVAARGRDSEGPSRRLACQQALSLAGAEAEPALREVLEDRDLGGLARVWLAENGATDVPAPDEEMVFWLTVDTLAAQLFLVGEVEELRELVSSLVDQHTGFFDRAWRIDHPATAEVLEAMGRLHPDKQVAKDARKAAFKARSHTS</sequence>
<feature type="compositionally biased region" description="Acidic residues" evidence="1">
    <location>
        <begin position="96"/>
        <end position="105"/>
    </location>
</feature>
<gene>
    <name evidence="2" type="ORF">AN216_18100</name>
</gene>
<comment type="caution">
    <text evidence="2">The sequence shown here is derived from an EMBL/GenBank/DDBJ whole genome shotgun (WGS) entry which is preliminary data.</text>
</comment>
<dbReference type="AlphaFoldDB" id="A0A1E7JYY3"/>
<dbReference type="RefSeq" id="WP_070197721.1">
    <property type="nucleotide sequence ID" value="NZ_LJGU01000133.1"/>
</dbReference>
<reference evidence="2 3" key="1">
    <citation type="journal article" date="2016" name="Front. Microbiol.">
        <title>Comparative Genomics Analysis of Streptomyces Species Reveals Their Adaptation to the Marine Environment and Their Diversity at the Genomic Level.</title>
        <authorList>
            <person name="Tian X."/>
            <person name="Zhang Z."/>
            <person name="Yang T."/>
            <person name="Chen M."/>
            <person name="Li J."/>
            <person name="Chen F."/>
            <person name="Yang J."/>
            <person name="Li W."/>
            <person name="Zhang B."/>
            <person name="Zhang Z."/>
            <person name="Wu J."/>
            <person name="Zhang C."/>
            <person name="Long L."/>
            <person name="Xiao J."/>
        </authorList>
    </citation>
    <scope>NUCLEOTIDE SEQUENCE [LARGE SCALE GENOMIC DNA]</scope>
    <source>
        <strain evidence="2 3">SCSIO 02100</strain>
    </source>
</reference>
<dbReference type="EMBL" id="LJGU01000133">
    <property type="protein sequence ID" value="OEU96872.1"/>
    <property type="molecule type" value="Genomic_DNA"/>
</dbReference>
<dbReference type="STRING" id="1075402.AN216_18100"/>
<name>A0A1E7JYY3_9ACTN</name>
<dbReference type="PATRIC" id="fig|1075402.3.peg.4778"/>
<evidence type="ECO:0000256" key="1">
    <source>
        <dbReference type="SAM" id="MobiDB-lite"/>
    </source>
</evidence>
<evidence type="ECO:0000313" key="2">
    <source>
        <dbReference type="EMBL" id="OEU96872.1"/>
    </source>
</evidence>
<feature type="region of interest" description="Disordered" evidence="1">
    <location>
        <begin position="96"/>
        <end position="122"/>
    </location>
</feature>
<dbReference type="OrthoDB" id="3848264at2"/>
<organism evidence="2 3">
    <name type="scientific">Streptomyces oceani</name>
    <dbReference type="NCBI Taxonomy" id="1075402"/>
    <lineage>
        <taxon>Bacteria</taxon>
        <taxon>Bacillati</taxon>
        <taxon>Actinomycetota</taxon>
        <taxon>Actinomycetes</taxon>
        <taxon>Kitasatosporales</taxon>
        <taxon>Streptomycetaceae</taxon>
        <taxon>Streptomyces</taxon>
    </lineage>
</organism>
<proteinExistence type="predicted"/>
<accession>A0A1E7JYY3</accession>
<dbReference type="Proteomes" id="UP000176101">
    <property type="component" value="Unassembled WGS sequence"/>
</dbReference>
<keyword evidence="3" id="KW-1185">Reference proteome</keyword>
<protein>
    <submittedName>
        <fullName evidence="2">Uncharacterized protein</fullName>
    </submittedName>
</protein>